<protein>
    <submittedName>
        <fullName evidence="1">Uncharacterized protein</fullName>
    </submittedName>
</protein>
<accession>A0A5N0EB80</accession>
<dbReference type="Proteomes" id="UP000323876">
    <property type="component" value="Unassembled WGS sequence"/>
</dbReference>
<dbReference type="EMBL" id="VXLC01000014">
    <property type="protein sequence ID" value="KAA8886226.1"/>
    <property type="molecule type" value="Genomic_DNA"/>
</dbReference>
<name>A0A5N0EB80_9NOCA</name>
<proteinExistence type="predicted"/>
<evidence type="ECO:0000313" key="1">
    <source>
        <dbReference type="EMBL" id="KAA8886226.1"/>
    </source>
</evidence>
<dbReference type="RefSeq" id="WP_150404797.1">
    <property type="nucleotide sequence ID" value="NZ_VXLC01000014.1"/>
</dbReference>
<reference evidence="1 2" key="1">
    <citation type="submission" date="2019-09" db="EMBL/GenBank/DDBJ databases">
        <authorList>
            <person name="Wang X."/>
        </authorList>
    </citation>
    <scope>NUCLEOTIDE SEQUENCE [LARGE SCALE GENOMIC DNA]</scope>
    <source>
        <strain evidence="1 2">CICC 11023</strain>
    </source>
</reference>
<dbReference type="AlphaFoldDB" id="A0A5N0EB80"/>
<evidence type="ECO:0000313" key="2">
    <source>
        <dbReference type="Proteomes" id="UP000323876"/>
    </source>
</evidence>
<dbReference type="OrthoDB" id="5198404at2"/>
<comment type="caution">
    <text evidence="1">The sequence shown here is derived from an EMBL/GenBank/DDBJ whole genome shotgun (WGS) entry which is preliminary data.</text>
</comment>
<sequence length="69" mass="8085">MDQPDRDHSPDLLDLLLATLTADIESQIRLGNPGFDRHRDERHTDGYREDMQYILDNRDYLLGATFHSK</sequence>
<organism evidence="1 2">
    <name type="scientific">Nocardia colli</name>
    <dbReference type="NCBI Taxonomy" id="2545717"/>
    <lineage>
        <taxon>Bacteria</taxon>
        <taxon>Bacillati</taxon>
        <taxon>Actinomycetota</taxon>
        <taxon>Actinomycetes</taxon>
        <taxon>Mycobacteriales</taxon>
        <taxon>Nocardiaceae</taxon>
        <taxon>Nocardia</taxon>
    </lineage>
</organism>
<keyword evidence="2" id="KW-1185">Reference proteome</keyword>
<gene>
    <name evidence="1" type="ORF">F3087_26940</name>
</gene>